<organism evidence="2 3">
    <name type="scientific">Candidatus Rhabdochlamydia porcellionis</name>
    <dbReference type="NCBI Taxonomy" id="225148"/>
    <lineage>
        <taxon>Bacteria</taxon>
        <taxon>Pseudomonadati</taxon>
        <taxon>Chlamydiota</taxon>
        <taxon>Chlamydiia</taxon>
        <taxon>Parachlamydiales</taxon>
        <taxon>Candidatus Rhabdochlamydiaceae</taxon>
        <taxon>Candidatus Rhabdochlamydia</taxon>
    </lineage>
</organism>
<dbReference type="PROSITE" id="PS50089">
    <property type="entry name" value="ZF_RING_2"/>
    <property type="match status" value="1"/>
</dbReference>
<dbReference type="Proteomes" id="UP000822862">
    <property type="component" value="Chromosome"/>
</dbReference>
<dbReference type="EMBL" id="CP075585">
    <property type="protein sequence ID" value="QZA59385.1"/>
    <property type="molecule type" value="Genomic_DNA"/>
</dbReference>
<dbReference type="SMART" id="SM00184">
    <property type="entry name" value="RING"/>
    <property type="match status" value="1"/>
</dbReference>
<dbReference type="InterPro" id="IPR001841">
    <property type="entry name" value="Znf_RING"/>
</dbReference>
<dbReference type="Gene3D" id="3.30.40.10">
    <property type="entry name" value="Zinc/RING finger domain, C3HC4 (zinc finger)"/>
    <property type="match status" value="1"/>
</dbReference>
<dbReference type="SUPFAM" id="SSF57850">
    <property type="entry name" value="RING/U-box"/>
    <property type="match status" value="1"/>
</dbReference>
<evidence type="ECO:0000313" key="2">
    <source>
        <dbReference type="EMBL" id="QZA59385.1"/>
    </source>
</evidence>
<proteinExistence type="predicted"/>
<dbReference type="RefSeq" id="WP_194845114.1">
    <property type="nucleotide sequence ID" value="NZ_CP075585.1"/>
</dbReference>
<protein>
    <recommendedName>
        <fullName evidence="1">RING-type domain-containing protein</fullName>
    </recommendedName>
</protein>
<reference evidence="2 3" key="2">
    <citation type="submission" date="2021-05" db="EMBL/GenBank/DDBJ databases">
        <title>Ecology and evolution of chlamydial symbionts of arthropods.</title>
        <authorList>
            <person name="Halter T."/>
            <person name="Sixt B.S."/>
            <person name="Toenshoff E.R."/>
            <person name="Koestlbacher S."/>
            <person name="Schulz F."/>
            <person name="Kostanjsek R."/>
            <person name="Collingro A."/>
            <person name="Hendrickx F."/>
            <person name="Horn M."/>
        </authorList>
    </citation>
    <scope>NUCLEOTIDE SEQUENCE [LARGE SCALE GENOMIC DNA]</scope>
    <source>
        <strain evidence="2 3">15C</strain>
    </source>
</reference>
<evidence type="ECO:0000313" key="3">
    <source>
        <dbReference type="Proteomes" id="UP000822862"/>
    </source>
</evidence>
<evidence type="ECO:0000259" key="1">
    <source>
        <dbReference type="PROSITE" id="PS50089"/>
    </source>
</evidence>
<reference evidence="2 3" key="1">
    <citation type="submission" date="2020-01" db="EMBL/GenBank/DDBJ databases">
        <authorList>
            <person name="Sixt B."/>
            <person name="Schulz F."/>
            <person name="Kostanjsek R."/>
            <person name="Koestlbacher S."/>
            <person name="Collingro A."/>
            <person name="Toenshoff E."/>
            <person name="Horn M."/>
        </authorList>
    </citation>
    <scope>NUCLEOTIDE SEQUENCE [LARGE SCALE GENOMIC DNA]</scope>
    <source>
        <strain evidence="2 3">15C</strain>
    </source>
</reference>
<name>A0ABX8Z126_9BACT</name>
<gene>
    <name evidence="2" type="ORF">RHAB15C_0001271</name>
</gene>
<dbReference type="InterPro" id="IPR013083">
    <property type="entry name" value="Znf_RING/FYVE/PHD"/>
</dbReference>
<sequence>MTVSISNTTQETCAICHEDYQGKEISDVTKIVELACHHFYHIGCIAQSLRYQENEQRDLACCYCNQKVALSARAANIFANQEIFQERLEEIREDYNYDGEVVEAISVLSSLYISLHDLSNSFKVEGEGRRPDFSQAIGDLIIKNVEIKENLKATVLHILAAMLTGDQALRSVDGEAKRWRNIPFENWPDKIKQKGVKAS</sequence>
<feature type="domain" description="RING-type" evidence="1">
    <location>
        <begin position="13"/>
        <end position="65"/>
    </location>
</feature>
<keyword evidence="3" id="KW-1185">Reference proteome</keyword>
<accession>A0ABX8Z126</accession>